<reference evidence="5 6" key="1">
    <citation type="submission" date="2017-09" db="EMBL/GenBank/DDBJ databases">
        <title>Comparative genomics and methylome analysis of the gut commensal Bifidobacterium breve.</title>
        <authorList>
            <person name="Bottacini F."/>
            <person name="Morrissey R."/>
            <person name="Roberts R.J."/>
            <person name="James K."/>
            <person name="van Breen J."/>
            <person name="Egan M."/>
            <person name="Lambert J."/>
            <person name="van Limpt K."/>
            <person name="Stanton C."/>
            <person name="Knol J."/>
            <person name="O' Connell Motherway M."/>
            <person name="van Sinderen D."/>
        </authorList>
    </citation>
    <scope>NUCLEOTIDE SEQUENCE [LARGE SCALE GENOMIC DNA]</scope>
    <source>
        <strain evidence="5 6">DRBB29</strain>
    </source>
</reference>
<dbReference type="PANTHER" id="PTHR42939:SF1">
    <property type="entry name" value="ABC TRANSPORTER ATP-BINDING PROTEIN ALBC-RELATED"/>
    <property type="match status" value="1"/>
</dbReference>
<dbReference type="AlphaFoldDB" id="A0AAN1IHW4"/>
<sequence length="254" mass="28270">MPENSRTIIAVRDVAFGYTRKKTVLEHVSFDVPQGQSLAILGYNGVGKTTLFNIIVGLLRPRSGEAVINANLVPSMQDVFQLSDESNLAATMTVRENIRFRAMLMDTGRGNGRQTIDLEHLENEKLVQAFGLTEHLDKKVKGLSSGLRKRAGLVAGMLFEPHVILLDEPTNSVDPITRDLMIDLMGQLSDSGRTILTITHDLEYCWSVAHRVVILDDRHIAKDMMLDDFQDFDAFKQAATLGRTADESVDFGIR</sequence>
<dbReference type="InterPro" id="IPR051782">
    <property type="entry name" value="ABC_Transporter_VariousFunc"/>
</dbReference>
<organism evidence="5 6">
    <name type="scientific">Bifidobacterium breve</name>
    <dbReference type="NCBI Taxonomy" id="1685"/>
    <lineage>
        <taxon>Bacteria</taxon>
        <taxon>Bacillati</taxon>
        <taxon>Actinomycetota</taxon>
        <taxon>Actinomycetes</taxon>
        <taxon>Bifidobacteriales</taxon>
        <taxon>Bifidobacteriaceae</taxon>
        <taxon>Bifidobacterium</taxon>
    </lineage>
</organism>
<dbReference type="Pfam" id="PF00005">
    <property type="entry name" value="ABC_tran"/>
    <property type="match status" value="1"/>
</dbReference>
<dbReference type="SMART" id="SM00382">
    <property type="entry name" value="AAA"/>
    <property type="match status" value="1"/>
</dbReference>
<dbReference type="GO" id="GO:0016887">
    <property type="term" value="F:ATP hydrolysis activity"/>
    <property type="evidence" value="ECO:0007669"/>
    <property type="project" value="InterPro"/>
</dbReference>
<dbReference type="PROSITE" id="PS50893">
    <property type="entry name" value="ABC_TRANSPORTER_2"/>
    <property type="match status" value="1"/>
</dbReference>
<evidence type="ECO:0000259" key="4">
    <source>
        <dbReference type="PROSITE" id="PS50893"/>
    </source>
</evidence>
<name>A0AAN1IHW4_BIFBR</name>
<evidence type="ECO:0000256" key="1">
    <source>
        <dbReference type="ARBA" id="ARBA00022448"/>
    </source>
</evidence>
<dbReference type="EMBL" id="CP023198">
    <property type="protein sequence ID" value="AUE19043.1"/>
    <property type="molecule type" value="Genomic_DNA"/>
</dbReference>
<evidence type="ECO:0000256" key="2">
    <source>
        <dbReference type="ARBA" id="ARBA00022741"/>
    </source>
</evidence>
<dbReference type="InterPro" id="IPR027417">
    <property type="entry name" value="P-loop_NTPase"/>
</dbReference>
<keyword evidence="1" id="KW-0813">Transport</keyword>
<accession>A0AAN1IHW4</accession>
<proteinExistence type="predicted"/>
<gene>
    <name evidence="5" type="ORF">DRBB29_1503</name>
</gene>
<dbReference type="InterPro" id="IPR003439">
    <property type="entry name" value="ABC_transporter-like_ATP-bd"/>
</dbReference>
<dbReference type="Proteomes" id="UP000232496">
    <property type="component" value="Chromosome"/>
</dbReference>
<dbReference type="RefSeq" id="WP_106621793.1">
    <property type="nucleotide sequence ID" value="NZ_CP021552.1"/>
</dbReference>
<evidence type="ECO:0000256" key="3">
    <source>
        <dbReference type="ARBA" id="ARBA00022840"/>
    </source>
</evidence>
<dbReference type="PANTHER" id="PTHR42939">
    <property type="entry name" value="ABC TRANSPORTER ATP-BINDING PROTEIN ALBC-RELATED"/>
    <property type="match status" value="1"/>
</dbReference>
<dbReference type="CDD" id="cd03230">
    <property type="entry name" value="ABC_DR_subfamily_A"/>
    <property type="match status" value="1"/>
</dbReference>
<evidence type="ECO:0000313" key="6">
    <source>
        <dbReference type="Proteomes" id="UP000232496"/>
    </source>
</evidence>
<dbReference type="SUPFAM" id="SSF52540">
    <property type="entry name" value="P-loop containing nucleoside triphosphate hydrolases"/>
    <property type="match status" value="1"/>
</dbReference>
<feature type="domain" description="ABC transporter" evidence="4">
    <location>
        <begin position="9"/>
        <end position="242"/>
    </location>
</feature>
<keyword evidence="3 5" id="KW-0067">ATP-binding</keyword>
<protein>
    <submittedName>
        <fullName evidence="5">ATP-binding protein of ABC transporter system</fullName>
    </submittedName>
</protein>
<evidence type="ECO:0000313" key="5">
    <source>
        <dbReference type="EMBL" id="AUE19043.1"/>
    </source>
</evidence>
<dbReference type="Gene3D" id="3.40.50.300">
    <property type="entry name" value="P-loop containing nucleotide triphosphate hydrolases"/>
    <property type="match status" value="1"/>
</dbReference>
<dbReference type="InterPro" id="IPR003593">
    <property type="entry name" value="AAA+_ATPase"/>
</dbReference>
<dbReference type="GO" id="GO:0005524">
    <property type="term" value="F:ATP binding"/>
    <property type="evidence" value="ECO:0007669"/>
    <property type="project" value="UniProtKB-KW"/>
</dbReference>
<keyword evidence="2" id="KW-0547">Nucleotide-binding</keyword>